<dbReference type="PANTHER" id="PTHR48069">
    <property type="entry name" value="DIHYDROFOLATE REDUCTASE"/>
    <property type="match status" value="1"/>
</dbReference>
<evidence type="ECO:0000256" key="4">
    <source>
        <dbReference type="ARBA" id="ARBA00022563"/>
    </source>
</evidence>
<protein>
    <recommendedName>
        <fullName evidence="3 8">Dihydrofolate reductase</fullName>
        <ecNumber evidence="3 8">1.5.1.3</ecNumber>
    </recommendedName>
</protein>
<evidence type="ECO:0000256" key="1">
    <source>
        <dbReference type="ARBA" id="ARBA00004903"/>
    </source>
</evidence>
<comment type="catalytic activity">
    <reaction evidence="8">
        <text>(6S)-5,6,7,8-tetrahydrofolate + NADP(+) = 7,8-dihydrofolate + NADPH + H(+)</text>
        <dbReference type="Rhea" id="RHEA:15009"/>
        <dbReference type="ChEBI" id="CHEBI:15378"/>
        <dbReference type="ChEBI" id="CHEBI:57451"/>
        <dbReference type="ChEBI" id="CHEBI:57453"/>
        <dbReference type="ChEBI" id="CHEBI:57783"/>
        <dbReference type="ChEBI" id="CHEBI:58349"/>
        <dbReference type="EC" id="1.5.1.3"/>
    </reaction>
</comment>
<evidence type="ECO:0000313" key="11">
    <source>
        <dbReference type="EMBL" id="KXX65566.1"/>
    </source>
</evidence>
<dbReference type="PIRSF" id="PIRSF000194">
    <property type="entry name" value="DHFR"/>
    <property type="match status" value="1"/>
</dbReference>
<organism evidence="11 12">
    <name type="scientific">Marichromatium gracile</name>
    <name type="common">Chromatium gracile</name>
    <dbReference type="NCBI Taxonomy" id="1048"/>
    <lineage>
        <taxon>Bacteria</taxon>
        <taxon>Pseudomonadati</taxon>
        <taxon>Pseudomonadota</taxon>
        <taxon>Gammaproteobacteria</taxon>
        <taxon>Chromatiales</taxon>
        <taxon>Chromatiaceae</taxon>
        <taxon>Marichromatium</taxon>
    </lineage>
</organism>
<gene>
    <name evidence="11" type="ORF">AY586_09455</name>
</gene>
<evidence type="ECO:0000256" key="2">
    <source>
        <dbReference type="ARBA" id="ARBA00009539"/>
    </source>
</evidence>
<feature type="domain" description="DHFR" evidence="10">
    <location>
        <begin position="10"/>
        <end position="168"/>
    </location>
</feature>
<reference evidence="11 12" key="1">
    <citation type="submission" date="2016-02" db="EMBL/GenBank/DDBJ databases">
        <title>Genome sequence of Marichromatium gracile YL-28, a purple sulfur bacterium.</title>
        <authorList>
            <person name="Zhao C."/>
            <person name="Hong X."/>
            <person name="Chen S."/>
            <person name="Yang S."/>
        </authorList>
    </citation>
    <scope>NUCLEOTIDE SEQUENCE [LARGE SCALE GENOMIC DNA]</scope>
    <source>
        <strain evidence="11 12">YL28</strain>
    </source>
</reference>
<dbReference type="PROSITE" id="PS51330">
    <property type="entry name" value="DHFR_2"/>
    <property type="match status" value="1"/>
</dbReference>
<evidence type="ECO:0000256" key="7">
    <source>
        <dbReference type="ARBA" id="ARBA00025067"/>
    </source>
</evidence>
<dbReference type="RefSeq" id="WP_062272936.1">
    <property type="nucleotide sequence ID" value="NZ_LSYU01000032.1"/>
</dbReference>
<keyword evidence="12" id="KW-1185">Reference proteome</keyword>
<keyword evidence="6 8" id="KW-0560">Oxidoreductase</keyword>
<comment type="caution">
    <text evidence="11">The sequence shown here is derived from an EMBL/GenBank/DDBJ whole genome shotgun (WGS) entry which is preliminary data.</text>
</comment>
<name>A0ABR5VJT3_MARGR</name>
<keyword evidence="5 8" id="KW-0521">NADP</keyword>
<dbReference type="InterPro" id="IPR024072">
    <property type="entry name" value="DHFR-like_dom_sf"/>
</dbReference>
<dbReference type="InterPro" id="IPR012259">
    <property type="entry name" value="DHFR"/>
</dbReference>
<comment type="function">
    <text evidence="7 8">Key enzyme in folate metabolism. Catalyzes an essential reaction for de novo glycine and purine synthesis, and for DNA precursor synthesis.</text>
</comment>
<dbReference type="PANTHER" id="PTHR48069:SF3">
    <property type="entry name" value="DIHYDROFOLATE REDUCTASE"/>
    <property type="match status" value="1"/>
</dbReference>
<evidence type="ECO:0000256" key="5">
    <source>
        <dbReference type="ARBA" id="ARBA00022857"/>
    </source>
</evidence>
<keyword evidence="4 8" id="KW-0554">One-carbon metabolism</keyword>
<dbReference type="Proteomes" id="UP000075766">
    <property type="component" value="Unassembled WGS sequence"/>
</dbReference>
<evidence type="ECO:0000256" key="6">
    <source>
        <dbReference type="ARBA" id="ARBA00023002"/>
    </source>
</evidence>
<comment type="pathway">
    <text evidence="1 8">Cofactor biosynthesis; tetrahydrofolate biosynthesis; 5,6,7,8-tetrahydrofolate from 7,8-dihydrofolate: step 1/1.</text>
</comment>
<evidence type="ECO:0000313" key="12">
    <source>
        <dbReference type="Proteomes" id="UP000075766"/>
    </source>
</evidence>
<evidence type="ECO:0000256" key="9">
    <source>
        <dbReference type="RuleBase" id="RU004474"/>
    </source>
</evidence>
<proteinExistence type="inferred from homology"/>
<dbReference type="SUPFAM" id="SSF53597">
    <property type="entry name" value="Dihydrofolate reductase-like"/>
    <property type="match status" value="1"/>
</dbReference>
<dbReference type="Pfam" id="PF00186">
    <property type="entry name" value="DHFR_1"/>
    <property type="match status" value="1"/>
</dbReference>
<dbReference type="InterPro" id="IPR001796">
    <property type="entry name" value="DHFR_dom"/>
</dbReference>
<dbReference type="PRINTS" id="PR00070">
    <property type="entry name" value="DHFR"/>
</dbReference>
<dbReference type="InterPro" id="IPR017925">
    <property type="entry name" value="DHFR_CS"/>
</dbReference>
<dbReference type="EC" id="1.5.1.3" evidence="3 8"/>
<dbReference type="CDD" id="cd00209">
    <property type="entry name" value="DHFR"/>
    <property type="match status" value="1"/>
</dbReference>
<dbReference type="PROSITE" id="PS00075">
    <property type="entry name" value="DHFR_1"/>
    <property type="match status" value="1"/>
</dbReference>
<sequence>MTPDRPATPELVLVAAVADNDVIGRDNALPWHLPADLAHFKALTLDRPIVMGRRTWESLPGLLPRRRHLVLTHDRHYRAEGAEVVHSLDAAIAAAGAVEQLMIVGGARVYAEALARAGRIQLTRVHAEVAGDARFPALDPAQWREVARHERPADARNRHAMSFVELERVAD</sequence>
<dbReference type="Gene3D" id="3.40.430.10">
    <property type="entry name" value="Dihydrofolate Reductase, subunit A"/>
    <property type="match status" value="1"/>
</dbReference>
<dbReference type="EMBL" id="LSYU01000032">
    <property type="protein sequence ID" value="KXX65566.1"/>
    <property type="molecule type" value="Genomic_DNA"/>
</dbReference>
<evidence type="ECO:0000256" key="3">
    <source>
        <dbReference type="ARBA" id="ARBA00012856"/>
    </source>
</evidence>
<comment type="similarity">
    <text evidence="2 8 9">Belongs to the dihydrofolate reductase family.</text>
</comment>
<evidence type="ECO:0000259" key="10">
    <source>
        <dbReference type="PROSITE" id="PS51330"/>
    </source>
</evidence>
<evidence type="ECO:0000256" key="8">
    <source>
        <dbReference type="PIRNR" id="PIRNR000194"/>
    </source>
</evidence>
<accession>A0ABR5VJT3</accession>